<dbReference type="InterPro" id="IPR025420">
    <property type="entry name" value="DUF4143"/>
</dbReference>
<feature type="domain" description="DUF4143" evidence="2">
    <location>
        <begin position="213"/>
        <end position="379"/>
    </location>
</feature>
<dbReference type="PANTHER" id="PTHR43566:SF2">
    <property type="entry name" value="DUF4143 DOMAIN-CONTAINING PROTEIN"/>
    <property type="match status" value="1"/>
</dbReference>
<dbReference type="InterPro" id="IPR041682">
    <property type="entry name" value="AAA_14"/>
</dbReference>
<organism evidence="3">
    <name type="scientific">freshwater metagenome</name>
    <dbReference type="NCBI Taxonomy" id="449393"/>
    <lineage>
        <taxon>unclassified sequences</taxon>
        <taxon>metagenomes</taxon>
        <taxon>ecological metagenomes</taxon>
    </lineage>
</organism>
<dbReference type="EMBL" id="CAFBPD010000035">
    <property type="protein sequence ID" value="CAB5000543.1"/>
    <property type="molecule type" value="Genomic_DNA"/>
</dbReference>
<reference evidence="3" key="1">
    <citation type="submission" date="2020-05" db="EMBL/GenBank/DDBJ databases">
        <authorList>
            <person name="Chiriac C."/>
            <person name="Salcher M."/>
            <person name="Ghai R."/>
            <person name="Kavagutti S V."/>
        </authorList>
    </citation>
    <scope>NUCLEOTIDE SEQUENCE</scope>
</reference>
<accession>A0A6J7PBG9</accession>
<evidence type="ECO:0000313" key="3">
    <source>
        <dbReference type="EMBL" id="CAB5000543.1"/>
    </source>
</evidence>
<gene>
    <name evidence="3" type="ORF">UFOPK4061_00289</name>
</gene>
<feature type="domain" description="AAA" evidence="1">
    <location>
        <begin position="31"/>
        <end position="138"/>
    </location>
</feature>
<protein>
    <submittedName>
        <fullName evidence="3">Unannotated protein</fullName>
    </submittedName>
</protein>
<evidence type="ECO:0000259" key="2">
    <source>
        <dbReference type="Pfam" id="PF13635"/>
    </source>
</evidence>
<dbReference type="InterPro" id="IPR027417">
    <property type="entry name" value="P-loop_NTPase"/>
</dbReference>
<dbReference type="Pfam" id="PF13635">
    <property type="entry name" value="DUF4143"/>
    <property type="match status" value="1"/>
</dbReference>
<sequence length="431" mass="47394">MRIMADTGSFLGSYRRRIVDDELDYLLAELPALLLDGPKAVGKTETAKRRAQTVVRLNRERELQLADAQLETLLHKPAPVLFDEWQRLPEVWEAVKDSVDEDKTPSRFLLTGSAPLDDTHSGAGRIPSLRMRPLTLPERLVCGPTVSLNTLLSGSSPVLEGRSDFTLEDYTDLILRSGFPGFQDLSSRTLNKQLDTYLERLVNVDMKEAGVVVRQPETLMRWLRAYAATVATTASWDKLRDAATAGEGEKPGKRATSRYSEALFRLRILDEVPAWLPGYDHLSRLGQSPKRFLADPALAARLVGVPRDRLLEGDGPSARPADGTYLGALFESLVALSLSVFCDANAVPLRHLRTWSGDHEVDFIVIGPGGKVVAIEAKLGSTVRPAHVEHLAWLKDKLGDKLLDAVVVNTGTDAYRRKDGIAVVPLALLGP</sequence>
<name>A0A6J7PBG9_9ZZZZ</name>
<dbReference type="SUPFAM" id="SSF52540">
    <property type="entry name" value="P-loop containing nucleoside triphosphate hydrolases"/>
    <property type="match status" value="1"/>
</dbReference>
<dbReference type="PANTHER" id="PTHR43566">
    <property type="entry name" value="CONSERVED PROTEIN"/>
    <property type="match status" value="1"/>
</dbReference>
<dbReference type="AlphaFoldDB" id="A0A6J7PBG9"/>
<evidence type="ECO:0000259" key="1">
    <source>
        <dbReference type="Pfam" id="PF13173"/>
    </source>
</evidence>
<proteinExistence type="predicted"/>
<dbReference type="Pfam" id="PF13173">
    <property type="entry name" value="AAA_14"/>
    <property type="match status" value="1"/>
</dbReference>